<reference evidence="2" key="1">
    <citation type="submission" date="2023-08" db="EMBL/GenBank/DDBJ databases">
        <title>A de novo genome assembly of Solanum verrucosum Schlechtendal, a Mexican diploid species geographically isolated from the other diploid A-genome species in potato relatives.</title>
        <authorList>
            <person name="Hosaka K."/>
        </authorList>
    </citation>
    <scope>NUCLEOTIDE SEQUENCE</scope>
    <source>
        <tissue evidence="2">Young leaves</tissue>
    </source>
</reference>
<accession>A0AAF0TG56</accession>
<sequence length="204" mass="23480">FLGYIVSDAGIAIDTQKIEVIKTWPIPMTLTEVRSFLRLAGYYKRLTSAPVLALLAAEGYAVYCDASSVGLGCVLMQHGKVITYASRQLREHDKNYWTHDLELDAVVHALKIWRHYFKWFSRIGSSLNFGIRSQLRPLSLGRDNYVKGADDDGSLIENFTQGWVSFGRRVLNDEMKLSPKLLFEFIKKCIRQRVEHRILISWRP</sequence>
<dbReference type="PANTHER" id="PTHR34072:SF59">
    <property type="entry name" value="CCHC-TYPE INTEGRASE"/>
    <property type="match status" value="1"/>
</dbReference>
<dbReference type="AlphaFoldDB" id="A0AAF0TG56"/>
<dbReference type="Gene3D" id="3.30.70.270">
    <property type="match status" value="1"/>
</dbReference>
<name>A0AAF0TG56_SOLVR</name>
<dbReference type="PANTHER" id="PTHR34072">
    <property type="entry name" value="ENZYMATIC POLYPROTEIN-RELATED"/>
    <property type="match status" value="1"/>
</dbReference>
<evidence type="ECO:0000313" key="2">
    <source>
        <dbReference type="EMBL" id="WMV19237.1"/>
    </source>
</evidence>
<proteinExistence type="predicted"/>
<gene>
    <name evidence="2" type="ORF">MTR67_012622</name>
</gene>
<dbReference type="Proteomes" id="UP001234989">
    <property type="component" value="Chromosome 3"/>
</dbReference>
<protein>
    <recommendedName>
        <fullName evidence="1">Reverse transcriptase/retrotransposon-derived protein RNase H-like domain-containing protein</fullName>
    </recommendedName>
</protein>
<dbReference type="SUPFAM" id="SSF56672">
    <property type="entry name" value="DNA/RNA polymerases"/>
    <property type="match status" value="1"/>
</dbReference>
<dbReference type="Pfam" id="PF17919">
    <property type="entry name" value="RT_RNaseH_2"/>
    <property type="match status" value="1"/>
</dbReference>
<dbReference type="EMBL" id="CP133614">
    <property type="protein sequence ID" value="WMV19237.1"/>
    <property type="molecule type" value="Genomic_DNA"/>
</dbReference>
<organism evidence="2 3">
    <name type="scientific">Solanum verrucosum</name>
    <dbReference type="NCBI Taxonomy" id="315347"/>
    <lineage>
        <taxon>Eukaryota</taxon>
        <taxon>Viridiplantae</taxon>
        <taxon>Streptophyta</taxon>
        <taxon>Embryophyta</taxon>
        <taxon>Tracheophyta</taxon>
        <taxon>Spermatophyta</taxon>
        <taxon>Magnoliopsida</taxon>
        <taxon>eudicotyledons</taxon>
        <taxon>Gunneridae</taxon>
        <taxon>Pentapetalae</taxon>
        <taxon>asterids</taxon>
        <taxon>lamiids</taxon>
        <taxon>Solanales</taxon>
        <taxon>Solanaceae</taxon>
        <taxon>Solanoideae</taxon>
        <taxon>Solaneae</taxon>
        <taxon>Solanum</taxon>
    </lineage>
</organism>
<dbReference type="InterPro" id="IPR041577">
    <property type="entry name" value="RT_RNaseH_2"/>
</dbReference>
<keyword evidence="3" id="KW-1185">Reference proteome</keyword>
<dbReference type="InterPro" id="IPR043128">
    <property type="entry name" value="Rev_trsase/Diguanyl_cyclase"/>
</dbReference>
<evidence type="ECO:0000313" key="3">
    <source>
        <dbReference type="Proteomes" id="UP001234989"/>
    </source>
</evidence>
<evidence type="ECO:0000259" key="1">
    <source>
        <dbReference type="Pfam" id="PF17919"/>
    </source>
</evidence>
<dbReference type="InterPro" id="IPR043502">
    <property type="entry name" value="DNA/RNA_pol_sf"/>
</dbReference>
<feature type="domain" description="Reverse transcriptase/retrotransposon-derived protein RNase H-like" evidence="1">
    <location>
        <begin position="44"/>
        <end position="117"/>
    </location>
</feature>
<feature type="non-terminal residue" evidence="2">
    <location>
        <position position="1"/>
    </location>
</feature>